<feature type="transmembrane region" description="Helical" evidence="6">
    <location>
        <begin position="382"/>
        <end position="405"/>
    </location>
</feature>
<feature type="domain" description="Major facilitator superfamily (MFS) profile" evidence="7">
    <location>
        <begin position="1"/>
        <end position="410"/>
    </location>
</feature>
<evidence type="ECO:0000256" key="3">
    <source>
        <dbReference type="ARBA" id="ARBA00022692"/>
    </source>
</evidence>
<dbReference type="SUPFAM" id="SSF103473">
    <property type="entry name" value="MFS general substrate transporter"/>
    <property type="match status" value="1"/>
</dbReference>
<organism evidence="8 9">
    <name type="scientific">Vagococcus vulneris</name>
    <dbReference type="NCBI Taxonomy" id="1977869"/>
    <lineage>
        <taxon>Bacteria</taxon>
        <taxon>Bacillati</taxon>
        <taxon>Bacillota</taxon>
        <taxon>Bacilli</taxon>
        <taxon>Lactobacillales</taxon>
        <taxon>Enterococcaceae</taxon>
        <taxon>Vagococcus</taxon>
    </lineage>
</organism>
<protein>
    <submittedName>
        <fullName evidence="8">MFS transporter</fullName>
    </submittedName>
</protein>
<dbReference type="OrthoDB" id="182417at2"/>
<dbReference type="PANTHER" id="PTHR11360:SF290">
    <property type="entry name" value="MONOCARBOXYLATE MFS PERMEASE"/>
    <property type="match status" value="1"/>
</dbReference>
<feature type="transmembrane region" description="Helical" evidence="6">
    <location>
        <begin position="230"/>
        <end position="252"/>
    </location>
</feature>
<feature type="transmembrane region" description="Helical" evidence="6">
    <location>
        <begin position="317"/>
        <end position="341"/>
    </location>
</feature>
<feature type="transmembrane region" description="Helical" evidence="6">
    <location>
        <begin position="7"/>
        <end position="28"/>
    </location>
</feature>
<evidence type="ECO:0000256" key="1">
    <source>
        <dbReference type="ARBA" id="ARBA00004651"/>
    </source>
</evidence>
<keyword evidence="4 6" id="KW-1133">Transmembrane helix</keyword>
<dbReference type="PROSITE" id="PS50850">
    <property type="entry name" value="MFS"/>
    <property type="match status" value="1"/>
</dbReference>
<comment type="caution">
    <text evidence="8">The sequence shown here is derived from an EMBL/GenBank/DDBJ whole genome shotgun (WGS) entry which is preliminary data.</text>
</comment>
<keyword evidence="5 6" id="KW-0472">Membrane</keyword>
<keyword evidence="9" id="KW-1185">Reference proteome</keyword>
<evidence type="ECO:0000313" key="9">
    <source>
        <dbReference type="Proteomes" id="UP000287857"/>
    </source>
</evidence>
<feature type="transmembrane region" description="Helical" evidence="6">
    <location>
        <begin position="264"/>
        <end position="283"/>
    </location>
</feature>
<evidence type="ECO:0000256" key="2">
    <source>
        <dbReference type="ARBA" id="ARBA00022448"/>
    </source>
</evidence>
<feature type="transmembrane region" description="Helical" evidence="6">
    <location>
        <begin position="103"/>
        <end position="124"/>
    </location>
</feature>
<comment type="subcellular location">
    <subcellularLocation>
        <location evidence="1">Cell membrane</location>
        <topology evidence="1">Multi-pass membrane protein</topology>
    </subcellularLocation>
</comment>
<feature type="transmembrane region" description="Helical" evidence="6">
    <location>
        <begin position="79"/>
        <end position="97"/>
    </location>
</feature>
<dbReference type="Pfam" id="PF07690">
    <property type="entry name" value="MFS_1"/>
    <property type="match status" value="1"/>
</dbReference>
<dbReference type="AlphaFoldDB" id="A0A429ZP73"/>
<dbReference type="RefSeq" id="WP_125984859.1">
    <property type="nucleotide sequence ID" value="NZ_NGJS01000032.1"/>
</dbReference>
<feature type="transmembrane region" description="Helical" evidence="6">
    <location>
        <begin position="290"/>
        <end position="311"/>
    </location>
</feature>
<dbReference type="InterPro" id="IPR020846">
    <property type="entry name" value="MFS_dom"/>
</dbReference>
<dbReference type="InterPro" id="IPR011701">
    <property type="entry name" value="MFS"/>
</dbReference>
<reference evidence="8 9" key="1">
    <citation type="submission" date="2017-05" db="EMBL/GenBank/DDBJ databases">
        <title>Vagococcus spp. assemblies.</title>
        <authorList>
            <person name="Gulvik C.A."/>
        </authorList>
    </citation>
    <scope>NUCLEOTIDE SEQUENCE [LARGE SCALE GENOMIC DNA]</scope>
    <source>
        <strain evidence="8 9">SS1995</strain>
    </source>
</reference>
<feature type="transmembrane region" description="Helical" evidence="6">
    <location>
        <begin position="48"/>
        <end position="67"/>
    </location>
</feature>
<dbReference type="GO" id="GO:0022857">
    <property type="term" value="F:transmembrane transporter activity"/>
    <property type="evidence" value="ECO:0007669"/>
    <property type="project" value="InterPro"/>
</dbReference>
<evidence type="ECO:0000313" key="8">
    <source>
        <dbReference type="EMBL" id="RST95510.1"/>
    </source>
</evidence>
<accession>A0A429ZP73</accession>
<feature type="transmembrane region" description="Helical" evidence="6">
    <location>
        <begin position="167"/>
        <end position="188"/>
    </location>
</feature>
<dbReference type="GO" id="GO:0005886">
    <property type="term" value="C:plasma membrane"/>
    <property type="evidence" value="ECO:0007669"/>
    <property type="project" value="UniProtKB-SubCell"/>
</dbReference>
<dbReference type="Proteomes" id="UP000287857">
    <property type="component" value="Unassembled WGS sequence"/>
</dbReference>
<feature type="transmembrane region" description="Helical" evidence="6">
    <location>
        <begin position="136"/>
        <end position="161"/>
    </location>
</feature>
<dbReference type="EMBL" id="NGJS01000032">
    <property type="protein sequence ID" value="RST95510.1"/>
    <property type="molecule type" value="Genomic_DNA"/>
</dbReference>
<evidence type="ECO:0000256" key="4">
    <source>
        <dbReference type="ARBA" id="ARBA00022989"/>
    </source>
</evidence>
<proteinExistence type="predicted"/>
<keyword evidence="2" id="KW-0813">Transport</keyword>
<dbReference type="PANTHER" id="PTHR11360">
    <property type="entry name" value="MONOCARBOXYLATE TRANSPORTER"/>
    <property type="match status" value="1"/>
</dbReference>
<keyword evidence="3 6" id="KW-0812">Transmembrane</keyword>
<dbReference type="Gene3D" id="1.20.1250.20">
    <property type="entry name" value="MFS general substrate transporter like domains"/>
    <property type="match status" value="1"/>
</dbReference>
<name>A0A429ZP73_9ENTE</name>
<dbReference type="InterPro" id="IPR036259">
    <property type="entry name" value="MFS_trans_sf"/>
</dbReference>
<feature type="transmembrane region" description="Helical" evidence="6">
    <location>
        <begin position="353"/>
        <end position="376"/>
    </location>
</feature>
<gene>
    <name evidence="8" type="ORF">CBF37_11410</name>
</gene>
<sequence>MKEKRIFYGWWIVAGSVLITSTLVPSVVALANKFLLPVTADMGISRSAFTLSNTILQAMGIFLSPFVAKKISQGNLKRIQSTAIFIFAGAYASYGFATRPIYLYLLSVIIGICYLFATIIPVSIMITNWFVKKRGLAMSIAMTGIGLGGFIFSPLITIWINHYGWRTTYMIMGAVLLIVSLPISLFVFKKNPAEKGLLPYGSNEQNGYKEEHDETATVKLTMKEAIKKPFFILLIVGMTLNGVINSGALGQFPPALEGLQTPTIAATIISLYSLIGIAGKLSLGWINDRFGIIASSIYGCVAFGLAFFFILSGDNYVSVYLVAITFGLGIGIGTVSPPLVTSSIFSKEQYGEAYGYTSSAMQAGMSIGSLFVAIIYDNTGSYQTAWIILIVLTILTLTCWISSFLQSRKYC</sequence>
<dbReference type="InterPro" id="IPR050327">
    <property type="entry name" value="Proton-linked_MCT"/>
</dbReference>
<evidence type="ECO:0000256" key="5">
    <source>
        <dbReference type="ARBA" id="ARBA00023136"/>
    </source>
</evidence>
<evidence type="ECO:0000256" key="6">
    <source>
        <dbReference type="SAM" id="Phobius"/>
    </source>
</evidence>
<evidence type="ECO:0000259" key="7">
    <source>
        <dbReference type="PROSITE" id="PS50850"/>
    </source>
</evidence>